<dbReference type="Proteomes" id="UP000006310">
    <property type="component" value="Chromosome 4"/>
</dbReference>
<dbReference type="GO" id="GO:0046983">
    <property type="term" value="F:protein dimerization activity"/>
    <property type="evidence" value="ECO:0007669"/>
    <property type="project" value="InterPro"/>
</dbReference>
<dbReference type="PROSITE" id="PS50888">
    <property type="entry name" value="BHLH"/>
    <property type="match status" value="1"/>
</dbReference>
<keyword evidence="4" id="KW-1185">Reference proteome</keyword>
<name>J7RL55_HUIN7</name>
<dbReference type="KEGG" id="kng:KNAG_0D04990"/>
<dbReference type="OrthoDB" id="2133190at2759"/>
<dbReference type="Gene3D" id="4.10.280.10">
    <property type="entry name" value="Helix-loop-helix DNA-binding domain"/>
    <property type="match status" value="1"/>
</dbReference>
<dbReference type="InterPro" id="IPR052099">
    <property type="entry name" value="Regulatory_TF_Diverse"/>
</dbReference>
<dbReference type="CDD" id="cd11395">
    <property type="entry name" value="bHLHzip_SREBP_like"/>
    <property type="match status" value="1"/>
</dbReference>
<evidence type="ECO:0000256" key="1">
    <source>
        <dbReference type="SAM" id="MobiDB-lite"/>
    </source>
</evidence>
<feature type="domain" description="BHLH" evidence="2">
    <location>
        <begin position="148"/>
        <end position="217"/>
    </location>
</feature>
<dbReference type="RefSeq" id="XP_022464484.1">
    <property type="nucleotide sequence ID" value="XM_022607938.1"/>
</dbReference>
<dbReference type="PANTHER" id="PTHR47336">
    <property type="entry name" value="TRANSCRIPTION FACTOR HMS1-RELATED"/>
    <property type="match status" value="1"/>
</dbReference>
<dbReference type="AlphaFoldDB" id="J7RL55"/>
<feature type="region of interest" description="Disordered" evidence="1">
    <location>
        <begin position="42"/>
        <end position="152"/>
    </location>
</feature>
<dbReference type="GeneID" id="34525927"/>
<dbReference type="SUPFAM" id="SSF47459">
    <property type="entry name" value="HLH, helix-loop-helix DNA-binding domain"/>
    <property type="match status" value="1"/>
</dbReference>
<reference evidence="4" key="2">
    <citation type="submission" date="2012-08" db="EMBL/GenBank/DDBJ databases">
        <title>Genome sequence of Kazachstania naganishii.</title>
        <authorList>
            <person name="Gordon J.L."/>
            <person name="Armisen D."/>
            <person name="Proux-Wera E."/>
            <person name="OhEigeartaigh S.S."/>
            <person name="Byrne K.P."/>
            <person name="Wolfe K.H."/>
        </authorList>
    </citation>
    <scope>NUCLEOTIDE SEQUENCE [LARGE SCALE GENOMIC DNA]</scope>
    <source>
        <strain evidence="4">ATCC MYA-139 / BCRC 22969 / CBS 8797 / CCRC 22969 / KCTC 17520 / NBRC 10181 / NCYC 3082</strain>
    </source>
</reference>
<feature type="compositionally biased region" description="Basic and acidic residues" evidence="1">
    <location>
        <begin position="105"/>
        <end position="114"/>
    </location>
</feature>
<feature type="compositionally biased region" description="Polar residues" evidence="1">
    <location>
        <begin position="65"/>
        <end position="101"/>
    </location>
</feature>
<reference evidence="3 4" key="1">
    <citation type="journal article" date="2011" name="Proc. Natl. Acad. Sci. U.S.A.">
        <title>Evolutionary erosion of yeast sex chromosomes by mating-type switching accidents.</title>
        <authorList>
            <person name="Gordon J.L."/>
            <person name="Armisen D."/>
            <person name="Proux-Wera E."/>
            <person name="Oheigeartaigh S.S."/>
            <person name="Byrne K.P."/>
            <person name="Wolfe K.H."/>
        </authorList>
    </citation>
    <scope>NUCLEOTIDE SEQUENCE [LARGE SCALE GENOMIC DNA]</scope>
    <source>
        <strain evidence="4">ATCC MYA-139 / BCRC 22969 / CBS 8797 / CCRC 22969 / KCTC 17520 / NBRC 10181 / NCYC 3082</strain>
    </source>
</reference>
<evidence type="ECO:0000313" key="4">
    <source>
        <dbReference type="Proteomes" id="UP000006310"/>
    </source>
</evidence>
<dbReference type="STRING" id="1071383.J7RL55"/>
<dbReference type="InterPro" id="IPR036638">
    <property type="entry name" value="HLH_DNA-bd_sf"/>
</dbReference>
<dbReference type="Pfam" id="PF00010">
    <property type="entry name" value="HLH"/>
    <property type="match status" value="1"/>
</dbReference>
<evidence type="ECO:0000313" key="3">
    <source>
        <dbReference type="EMBL" id="CCK70238.1"/>
    </source>
</evidence>
<evidence type="ECO:0000259" key="2">
    <source>
        <dbReference type="PROSITE" id="PS50888"/>
    </source>
</evidence>
<accession>J7RL55</accession>
<sequence>MILTGFKPQNEIDLGYAGIQLRNDENMPNHMCFEQLDAFAPSTATSSSGEHSPLTDTLFHDQPLDTPSSLITTPTQDQIFISNNPLFTSPTDQRGDTTSTKGPRIKREDSDDVRLQTPKVTPTAKTRTRASSNASSPSAKSRKRLTKHQKEAHNKIEKRYRININTRIAKLQQIIPWVAADDTAFEVSDTVKKSDTPGTKLNKSIILEKAVDYILYLQNNENLYELEVQRLRSELDLMKNVRTTQEFGDNVPPLHQLPTGL</sequence>
<dbReference type="eggNOG" id="KOG2588">
    <property type="taxonomic scope" value="Eukaryota"/>
</dbReference>
<proteinExistence type="predicted"/>
<gene>
    <name evidence="3" type="primary">KNAG0D04990</name>
    <name evidence="3" type="ordered locus">KNAG_0D04990</name>
</gene>
<dbReference type="EMBL" id="HE978317">
    <property type="protein sequence ID" value="CCK70238.1"/>
    <property type="molecule type" value="Genomic_DNA"/>
</dbReference>
<dbReference type="PANTHER" id="PTHR47336:SF3">
    <property type="entry name" value="SERINE-RICH PROTEIN TYE7"/>
    <property type="match status" value="1"/>
</dbReference>
<organism evidence="3 4">
    <name type="scientific">Huiozyma naganishii (strain ATCC MYA-139 / BCRC 22969 / CBS 8797 / KCTC 17520 / NBRC 10181 / NCYC 3082 / Yp74L-3)</name>
    <name type="common">Yeast</name>
    <name type="synonym">Kazachstania naganishii</name>
    <dbReference type="NCBI Taxonomy" id="1071383"/>
    <lineage>
        <taxon>Eukaryota</taxon>
        <taxon>Fungi</taxon>
        <taxon>Dikarya</taxon>
        <taxon>Ascomycota</taxon>
        <taxon>Saccharomycotina</taxon>
        <taxon>Saccharomycetes</taxon>
        <taxon>Saccharomycetales</taxon>
        <taxon>Saccharomycetaceae</taxon>
        <taxon>Huiozyma</taxon>
    </lineage>
</organism>
<protein>
    <recommendedName>
        <fullName evidence="2">BHLH domain-containing protein</fullName>
    </recommendedName>
</protein>
<dbReference type="InterPro" id="IPR011598">
    <property type="entry name" value="bHLH_dom"/>
</dbReference>
<dbReference type="HOGENOM" id="CLU_067895_0_0_1"/>
<feature type="compositionally biased region" description="Low complexity" evidence="1">
    <location>
        <begin position="123"/>
        <end position="139"/>
    </location>
</feature>
<dbReference type="SMART" id="SM00353">
    <property type="entry name" value="HLH"/>
    <property type="match status" value="1"/>
</dbReference>